<evidence type="ECO:0000313" key="2">
    <source>
        <dbReference type="EMBL" id="VEL34410.1"/>
    </source>
</evidence>
<evidence type="ECO:0000256" key="1">
    <source>
        <dbReference type="SAM" id="MobiDB-lite"/>
    </source>
</evidence>
<comment type="caution">
    <text evidence="2">The sequence shown here is derived from an EMBL/GenBank/DDBJ whole genome shotgun (WGS) entry which is preliminary data.</text>
</comment>
<proteinExistence type="predicted"/>
<name>A0A3S5BQB8_9PLAT</name>
<dbReference type="AlphaFoldDB" id="A0A3S5BQB8"/>
<gene>
    <name evidence="2" type="ORF">PXEA_LOCUS27850</name>
</gene>
<keyword evidence="3" id="KW-1185">Reference proteome</keyword>
<protein>
    <submittedName>
        <fullName evidence="2">Uncharacterized protein</fullName>
    </submittedName>
</protein>
<accession>A0A3S5BQB8</accession>
<feature type="region of interest" description="Disordered" evidence="1">
    <location>
        <begin position="25"/>
        <end position="55"/>
    </location>
</feature>
<sequence>MPVSAPRAPPQQQHSYSEYLIRQRQHYSCQPPERKEHNFELATQQTNPRFSTFAPSSLSRDPILYNSQIPPTSHTPQKTLFQSLQPVHKGEHVPLGDWLIAGGWPESGSNSASASLSWSSARSDVYAVTEPSACLTGPIWPEADDTYPITPPRPSKNEPQSLGGLSECGFEEALHFKFGVFI</sequence>
<feature type="compositionally biased region" description="Polar residues" evidence="1">
    <location>
        <begin position="41"/>
        <end position="55"/>
    </location>
</feature>
<dbReference type="EMBL" id="CAAALY010247604">
    <property type="protein sequence ID" value="VEL34410.1"/>
    <property type="molecule type" value="Genomic_DNA"/>
</dbReference>
<reference evidence="2" key="1">
    <citation type="submission" date="2018-11" db="EMBL/GenBank/DDBJ databases">
        <authorList>
            <consortium name="Pathogen Informatics"/>
        </authorList>
    </citation>
    <scope>NUCLEOTIDE SEQUENCE</scope>
</reference>
<evidence type="ECO:0000313" key="3">
    <source>
        <dbReference type="Proteomes" id="UP000784294"/>
    </source>
</evidence>
<dbReference type="Proteomes" id="UP000784294">
    <property type="component" value="Unassembled WGS sequence"/>
</dbReference>
<organism evidence="2 3">
    <name type="scientific">Protopolystoma xenopodis</name>
    <dbReference type="NCBI Taxonomy" id="117903"/>
    <lineage>
        <taxon>Eukaryota</taxon>
        <taxon>Metazoa</taxon>
        <taxon>Spiralia</taxon>
        <taxon>Lophotrochozoa</taxon>
        <taxon>Platyhelminthes</taxon>
        <taxon>Monogenea</taxon>
        <taxon>Polyopisthocotylea</taxon>
        <taxon>Polystomatidea</taxon>
        <taxon>Polystomatidae</taxon>
        <taxon>Protopolystoma</taxon>
    </lineage>
</organism>